<evidence type="ECO:0000313" key="1">
    <source>
        <dbReference type="EMBL" id="PEM67853.1"/>
    </source>
</evidence>
<name>A0A2C3PK62_9BACI</name>
<dbReference type="Gene3D" id="2.70.70.10">
    <property type="entry name" value="Glucose Permease (Domain IIA)"/>
    <property type="match status" value="1"/>
</dbReference>
<dbReference type="AlphaFoldDB" id="A0A2C3PK62"/>
<sequence>MKQKATALTATTVAVASLLPSITQVDTRTVAAQELPTQNTQYIKPNLKILYSNNKIKARNNANSIKNTNISTSTKRKNSYIVNANVLNIRSEPNIKSSIIDRLPNGKSVNVGVQVQTGELLGHIGTTGHSFGQHHHFELHNGEWNFEKTNAVNPLQYLVR</sequence>
<evidence type="ECO:0000313" key="2">
    <source>
        <dbReference type="Proteomes" id="UP000219775"/>
    </source>
</evidence>
<gene>
    <name evidence="1" type="ORF">CN613_16510</name>
</gene>
<protein>
    <submittedName>
        <fullName evidence="1">Peptidase M23</fullName>
    </submittedName>
</protein>
<dbReference type="Proteomes" id="UP000219775">
    <property type="component" value="Unassembled WGS sequence"/>
</dbReference>
<reference evidence="1 2" key="1">
    <citation type="submission" date="2017-09" db="EMBL/GenBank/DDBJ databases">
        <title>Large-scale bioinformatics analysis of Bacillus genomes uncovers conserved roles of natural products in bacterial physiology.</title>
        <authorList>
            <consortium name="Agbiome Team Llc"/>
            <person name="Bleich R.M."/>
            <person name="Grubbs K.J."/>
            <person name="Santa Maria K.C."/>
            <person name="Allen S.E."/>
            <person name="Farag S."/>
            <person name="Shank E.A."/>
            <person name="Bowers A."/>
        </authorList>
    </citation>
    <scope>NUCLEOTIDE SEQUENCE [LARGE SCALE GENOMIC DNA]</scope>
    <source>
        <strain evidence="1 2">AFS009893</strain>
    </source>
</reference>
<dbReference type="EMBL" id="NUDP01000058">
    <property type="protein sequence ID" value="PEM67853.1"/>
    <property type="molecule type" value="Genomic_DNA"/>
</dbReference>
<dbReference type="SUPFAM" id="SSF51261">
    <property type="entry name" value="Duplicated hybrid motif"/>
    <property type="match status" value="1"/>
</dbReference>
<accession>A0A2C3PK62</accession>
<organism evidence="1 2">
    <name type="scientific">Bacillus pseudomycoides</name>
    <dbReference type="NCBI Taxonomy" id="64104"/>
    <lineage>
        <taxon>Bacteria</taxon>
        <taxon>Bacillati</taxon>
        <taxon>Bacillota</taxon>
        <taxon>Bacilli</taxon>
        <taxon>Bacillales</taxon>
        <taxon>Bacillaceae</taxon>
        <taxon>Bacillus</taxon>
        <taxon>Bacillus cereus group</taxon>
    </lineage>
</organism>
<comment type="caution">
    <text evidence="1">The sequence shown here is derived from an EMBL/GenBank/DDBJ whole genome shotgun (WGS) entry which is preliminary data.</text>
</comment>
<dbReference type="InterPro" id="IPR011055">
    <property type="entry name" value="Dup_hybrid_motif"/>
</dbReference>
<proteinExistence type="predicted"/>